<dbReference type="Pfam" id="PF25396">
    <property type="entry name" value="ZNFX1"/>
    <property type="match status" value="1"/>
</dbReference>
<evidence type="ECO:0000259" key="4">
    <source>
        <dbReference type="Pfam" id="PF13087"/>
    </source>
</evidence>
<dbReference type="SUPFAM" id="SSF52540">
    <property type="entry name" value="P-loop containing nucleoside triphosphate hydrolases"/>
    <property type="match status" value="1"/>
</dbReference>
<dbReference type="Pfam" id="PF13087">
    <property type="entry name" value="AAA_12"/>
    <property type="match status" value="1"/>
</dbReference>
<dbReference type="InterPro" id="IPR041679">
    <property type="entry name" value="DNA2/NAM7-like_C"/>
</dbReference>
<dbReference type="GO" id="GO:0031380">
    <property type="term" value="C:nuclear RNA-directed RNA polymerase complex"/>
    <property type="evidence" value="ECO:0007669"/>
    <property type="project" value="TreeGrafter"/>
</dbReference>
<dbReference type="AlphaFoldDB" id="A0A8H7MZR2"/>
<gene>
    <name evidence="6" type="ORF">IM811_017016</name>
</gene>
<dbReference type="Gene3D" id="3.40.50.300">
    <property type="entry name" value="P-loop containing nucleotide triphosphate hydrolases"/>
    <property type="match status" value="3"/>
</dbReference>
<dbReference type="PANTHER" id="PTHR10887">
    <property type="entry name" value="DNA2/NAM7 HELICASE FAMILY"/>
    <property type="match status" value="1"/>
</dbReference>
<evidence type="ECO:0000259" key="5">
    <source>
        <dbReference type="Pfam" id="PF25396"/>
    </source>
</evidence>
<organism evidence="6 7">
    <name type="scientific">Bionectria ochroleuca</name>
    <name type="common">Gliocladium roseum</name>
    <dbReference type="NCBI Taxonomy" id="29856"/>
    <lineage>
        <taxon>Eukaryota</taxon>
        <taxon>Fungi</taxon>
        <taxon>Dikarya</taxon>
        <taxon>Ascomycota</taxon>
        <taxon>Pezizomycotina</taxon>
        <taxon>Sordariomycetes</taxon>
        <taxon>Hypocreomycetidae</taxon>
        <taxon>Hypocreales</taxon>
        <taxon>Bionectriaceae</taxon>
        <taxon>Clonostachys</taxon>
    </lineage>
</organism>
<proteinExistence type="predicted"/>
<dbReference type="InterPro" id="IPR041677">
    <property type="entry name" value="DNA2/NAM7_AAA_11"/>
</dbReference>
<evidence type="ECO:0008006" key="8">
    <source>
        <dbReference type="Google" id="ProtNLM"/>
    </source>
</evidence>
<keyword evidence="1" id="KW-0347">Helicase</keyword>
<protein>
    <recommendedName>
        <fullName evidence="8">Helicase ATP-binding domain-containing protein</fullName>
    </recommendedName>
</protein>
<name>A0A8H7MZR2_BIOOC</name>
<dbReference type="InterPro" id="IPR057373">
    <property type="entry name" value="ZNFX1"/>
</dbReference>
<dbReference type="InterPro" id="IPR047187">
    <property type="entry name" value="SF1_C_Upf1"/>
</dbReference>
<keyword evidence="1" id="KW-0547">Nucleotide-binding</keyword>
<keyword evidence="1" id="KW-0378">Hydrolase</keyword>
<evidence type="ECO:0000259" key="3">
    <source>
        <dbReference type="Pfam" id="PF13086"/>
    </source>
</evidence>
<dbReference type="InterPro" id="IPR045055">
    <property type="entry name" value="DNA2/NAM7-like"/>
</dbReference>
<dbReference type="Proteomes" id="UP000616885">
    <property type="component" value="Unassembled WGS sequence"/>
</dbReference>
<dbReference type="InterPro" id="IPR027417">
    <property type="entry name" value="P-loop_NTPase"/>
</dbReference>
<sequence length="1025" mass="115251">MEMEEELPTRELISLHVKRRQLAQSGLQNWQLLPELPTEEELKGSERADLRENDTSSPYESKMDYLETQYQLCREKITTHTNIPKSTYKDTRSRLGLACRISFSTEQSQATIDWANSSRLKPGTMIVLSPKNHGFSRKFFVASVIARPVLGGLIPAVGEAEDTPPRIDILWSNPKDAILDPGVEMVMLESNGGYFESVRHCMIGLQHAALEKTKFDKYIIDGCTDESRAEYIERPGVFIPPKAKSFDESQHDAFHRMTTQELAIVQGPPGTGKTFTSVVALESLVETLLEGDAPPIIVAAQTNHALDQILSACMGEFGANVARLGGRSKEAQIEERSLFNLRLNSKLGHSREESQYRNATEKAWKAVCTRVLNSINMCFPSDNSTLISPDVFRREGVLDQKQYESLLNPGNEFADKRDAGNEPEPMERWLDLDAKKERPEDDASEQPDDPNLNSNSRFSEQDERERLRGTFIPVKRSTMVPSSSNAMHHRASKQLQSRSDLYDIKPQLRSAVYDYMCQKLIDKATMSFPSILAEYQTCCQDLTIARLERSAKVLRDEKVSIIGCTTTGLAKYRGLISAMKPKILLIEEAAETREANITCALLPCLDQVILVGDHQQLVPHVDVNELASKPFNFDVSLFQRLVDLQCPYSMLQTQRRMIPSIRELIRGFYPELKDHETVLDPMKRPLIPGMGKTSSWWVSHDFVDSRSSTMSYVNFDEAEMIVGFSRYLVRNGVKPSEITILTYYNAQLEHITTAISEDKFLSSRNPNNELSVRTVDGFQGEQNDVIILSLVRGQPASDRPTAGFVENVNRAVVALSRAKRGLYVFGNAKSILLSSATSHDTWGLVYETFKQQGRIEDYLPVYCQTHGNITPIHRAADWASIIPGGCANICGLKLPCGHGCVALCHAKCKCAHLCEKNNESLSQKSSEPKSQPSSATSYISNDKLLQGNFRSLFGSPDNSTPQESLQSRGNDYLAQNRQEQHSEPSLVRGWDAQSIETNDMVLEQHRRKSLPHRAHLFISERHLRK</sequence>
<evidence type="ECO:0000256" key="2">
    <source>
        <dbReference type="SAM" id="MobiDB-lite"/>
    </source>
</evidence>
<reference evidence="6" key="1">
    <citation type="submission" date="2020-10" db="EMBL/GenBank/DDBJ databases">
        <title>High-Quality Genome Resource of Clonostachys rosea strain S41 by Oxford Nanopore Long-Read Sequencing.</title>
        <authorList>
            <person name="Wang H."/>
        </authorList>
    </citation>
    <scope>NUCLEOTIDE SEQUENCE</scope>
    <source>
        <strain evidence="6">S41</strain>
    </source>
</reference>
<feature type="compositionally biased region" description="Basic and acidic residues" evidence="2">
    <location>
        <begin position="459"/>
        <end position="468"/>
    </location>
</feature>
<feature type="domain" description="ZNFX1" evidence="5">
    <location>
        <begin position="91"/>
        <end position="191"/>
    </location>
</feature>
<keyword evidence="1" id="KW-0067">ATP-binding</keyword>
<feature type="region of interest" description="Disordered" evidence="2">
    <location>
        <begin position="403"/>
        <end position="470"/>
    </location>
</feature>
<feature type="domain" description="DNA2/NAM7 helicase helicase" evidence="3">
    <location>
        <begin position="246"/>
        <end position="621"/>
    </location>
</feature>
<feature type="domain" description="DNA2/NAM7 helicase-like C-terminal" evidence="4">
    <location>
        <begin position="634"/>
        <end position="829"/>
    </location>
</feature>
<feature type="compositionally biased region" description="Basic and acidic residues" evidence="2">
    <location>
        <begin position="413"/>
        <end position="441"/>
    </location>
</feature>
<evidence type="ECO:0000256" key="1">
    <source>
        <dbReference type="ARBA" id="ARBA00022806"/>
    </source>
</evidence>
<accession>A0A8H7MZR2</accession>
<dbReference type="GO" id="GO:0031048">
    <property type="term" value="P:regulatory ncRNA-mediated heterochromatin formation"/>
    <property type="evidence" value="ECO:0007669"/>
    <property type="project" value="TreeGrafter"/>
</dbReference>
<dbReference type="PANTHER" id="PTHR10887:SF341">
    <property type="entry name" value="NFX1-TYPE ZINC FINGER-CONTAINING PROTEIN 1"/>
    <property type="match status" value="1"/>
</dbReference>
<evidence type="ECO:0000313" key="6">
    <source>
        <dbReference type="EMBL" id="KAF9749221.1"/>
    </source>
</evidence>
<dbReference type="Pfam" id="PF13086">
    <property type="entry name" value="AAA_11"/>
    <property type="match status" value="1"/>
</dbReference>
<evidence type="ECO:0000313" key="7">
    <source>
        <dbReference type="Proteomes" id="UP000616885"/>
    </source>
</evidence>
<dbReference type="EMBL" id="JADCTT010000008">
    <property type="protein sequence ID" value="KAF9749221.1"/>
    <property type="molecule type" value="Genomic_DNA"/>
</dbReference>
<dbReference type="CDD" id="cd18808">
    <property type="entry name" value="SF1_C_Upf1"/>
    <property type="match status" value="1"/>
</dbReference>
<comment type="caution">
    <text evidence="6">The sequence shown here is derived from an EMBL/GenBank/DDBJ whole genome shotgun (WGS) entry which is preliminary data.</text>
</comment>
<dbReference type="GO" id="GO:0004386">
    <property type="term" value="F:helicase activity"/>
    <property type="evidence" value="ECO:0007669"/>
    <property type="project" value="InterPro"/>
</dbReference>